<sequence>MCGKRKGSDPKPDSRQFIINDKISRYCIRPTTNTTTPTTNTTTTNTTATAATTTAAAASPSKGTVIIVSLRPADRRAPLITLHT</sequence>
<reference evidence="1 2" key="1">
    <citation type="submission" date="2019-05" db="EMBL/GenBank/DDBJ databases">
        <title>Another draft genome of Portunus trituberculatus and its Hox gene families provides insights of decapod evolution.</title>
        <authorList>
            <person name="Jeong J.-H."/>
            <person name="Song I."/>
            <person name="Kim S."/>
            <person name="Choi T."/>
            <person name="Kim D."/>
            <person name="Ryu S."/>
            <person name="Kim W."/>
        </authorList>
    </citation>
    <scope>NUCLEOTIDE SEQUENCE [LARGE SCALE GENOMIC DNA]</scope>
    <source>
        <tissue evidence="1">Muscle</tissue>
    </source>
</reference>
<protein>
    <submittedName>
        <fullName evidence="1">Uncharacterized protein</fullName>
    </submittedName>
</protein>
<dbReference type="EMBL" id="VSRR010131099">
    <property type="protein sequence ID" value="MPD02365.1"/>
    <property type="molecule type" value="Genomic_DNA"/>
</dbReference>
<evidence type="ECO:0000313" key="1">
    <source>
        <dbReference type="EMBL" id="MPD02365.1"/>
    </source>
</evidence>
<accession>A0A5B7KCP7</accession>
<dbReference type="AlphaFoldDB" id="A0A5B7KCP7"/>
<evidence type="ECO:0000313" key="2">
    <source>
        <dbReference type="Proteomes" id="UP000324222"/>
    </source>
</evidence>
<keyword evidence="2" id="KW-1185">Reference proteome</keyword>
<organism evidence="1 2">
    <name type="scientific">Portunus trituberculatus</name>
    <name type="common">Swimming crab</name>
    <name type="synonym">Neptunus trituberculatus</name>
    <dbReference type="NCBI Taxonomy" id="210409"/>
    <lineage>
        <taxon>Eukaryota</taxon>
        <taxon>Metazoa</taxon>
        <taxon>Ecdysozoa</taxon>
        <taxon>Arthropoda</taxon>
        <taxon>Crustacea</taxon>
        <taxon>Multicrustacea</taxon>
        <taxon>Malacostraca</taxon>
        <taxon>Eumalacostraca</taxon>
        <taxon>Eucarida</taxon>
        <taxon>Decapoda</taxon>
        <taxon>Pleocyemata</taxon>
        <taxon>Brachyura</taxon>
        <taxon>Eubrachyura</taxon>
        <taxon>Portunoidea</taxon>
        <taxon>Portunidae</taxon>
        <taxon>Portuninae</taxon>
        <taxon>Portunus</taxon>
    </lineage>
</organism>
<name>A0A5B7KCP7_PORTR</name>
<dbReference type="Proteomes" id="UP000324222">
    <property type="component" value="Unassembled WGS sequence"/>
</dbReference>
<proteinExistence type="predicted"/>
<comment type="caution">
    <text evidence="1">The sequence shown here is derived from an EMBL/GenBank/DDBJ whole genome shotgun (WGS) entry which is preliminary data.</text>
</comment>
<gene>
    <name evidence="1" type="ORF">E2C01_097943</name>
</gene>